<evidence type="ECO:0000313" key="2">
    <source>
        <dbReference type="Proteomes" id="UP000034794"/>
    </source>
</evidence>
<gene>
    <name evidence="1" type="ORF">UX47_C0007G0152</name>
</gene>
<organism evidence="1 2">
    <name type="scientific">Candidatus Collierbacteria bacterium GW2011_GWA2_46_26</name>
    <dbReference type="NCBI Taxonomy" id="1618381"/>
    <lineage>
        <taxon>Bacteria</taxon>
        <taxon>Candidatus Collieribacteriota</taxon>
    </lineage>
</organism>
<dbReference type="Proteomes" id="UP000034794">
    <property type="component" value="Unassembled WGS sequence"/>
</dbReference>
<dbReference type="EMBL" id="LCMI01000007">
    <property type="protein sequence ID" value="KKU32908.1"/>
    <property type="molecule type" value="Genomic_DNA"/>
</dbReference>
<protein>
    <submittedName>
        <fullName evidence="1">Uncharacterized protein</fullName>
    </submittedName>
</protein>
<proteinExistence type="predicted"/>
<name>A0A0G1RSG9_9BACT</name>
<sequence>MIYSYIMEQQEKTYAERITAIYEKVKNSLGEERAKLFNEVVRGASLLDEDKNLLTQIDSLDMGGLDIEVSKLEEIVEGMKRQYEASSIYEAFAPRALAGSLVQ</sequence>
<reference evidence="1 2" key="1">
    <citation type="journal article" date="2015" name="Nature">
        <title>rRNA introns, odd ribosomes, and small enigmatic genomes across a large radiation of phyla.</title>
        <authorList>
            <person name="Brown C.T."/>
            <person name="Hug L.A."/>
            <person name="Thomas B.C."/>
            <person name="Sharon I."/>
            <person name="Castelle C.J."/>
            <person name="Singh A."/>
            <person name="Wilkins M.J."/>
            <person name="Williams K.H."/>
            <person name="Banfield J.F."/>
        </authorList>
    </citation>
    <scope>NUCLEOTIDE SEQUENCE [LARGE SCALE GENOMIC DNA]</scope>
</reference>
<evidence type="ECO:0000313" key="1">
    <source>
        <dbReference type="EMBL" id="KKU32908.1"/>
    </source>
</evidence>
<comment type="caution">
    <text evidence="1">The sequence shown here is derived from an EMBL/GenBank/DDBJ whole genome shotgun (WGS) entry which is preliminary data.</text>
</comment>
<accession>A0A0G1RSG9</accession>
<dbReference type="AlphaFoldDB" id="A0A0G1RSG9"/>